<feature type="region of interest" description="Disordered" evidence="1">
    <location>
        <begin position="142"/>
        <end position="165"/>
    </location>
</feature>
<sequence length="355" mass="38678">MNNEIQQIIGRKRRAYKVYKRSNADCDSREYNDVKRRCKGLIKSKKPAQGLQTTQHGSVTSQQEASSSRADNHHYNLIPPNRGWRTRMGPSCRPSRKGHFSVSGSPASCHVPLTVGAIGPKIWGRGAYTGGGCKVRLLGLPENLPQGPGKPKPQPAGPTLSLQNQGPPTTILITVCTVSHIAGRTLWAFLGVPRRAWRAERRAEPSDNRAERVRPLYRGRQTTGAFAKPSTCRCGRGPTSSLKKGGYSTRTPCAQRTRAERQVGGGQPTSPRRFHVGEKTAPPARPSDVRNHGVDRCARGTEEDAASIPSEQAAAERRGCPLSKLDAPIKRSARGACSGEKGPVEMVWKVVYPDE</sequence>
<gene>
    <name evidence="2" type="ORF">GWK47_025753</name>
</gene>
<evidence type="ECO:0000313" key="2">
    <source>
        <dbReference type="EMBL" id="KAG0699834.1"/>
    </source>
</evidence>
<proteinExistence type="predicted"/>
<keyword evidence="3" id="KW-1185">Reference proteome</keyword>
<feature type="region of interest" description="Disordered" evidence="1">
    <location>
        <begin position="42"/>
        <end position="104"/>
    </location>
</feature>
<dbReference type="AlphaFoldDB" id="A0A8J8WF30"/>
<accession>A0A8J8WF30</accession>
<protein>
    <submittedName>
        <fullName evidence="2">Uncharacterized protein</fullName>
    </submittedName>
</protein>
<organism evidence="2 3">
    <name type="scientific">Chionoecetes opilio</name>
    <name type="common">Atlantic snow crab</name>
    <name type="synonym">Cancer opilio</name>
    <dbReference type="NCBI Taxonomy" id="41210"/>
    <lineage>
        <taxon>Eukaryota</taxon>
        <taxon>Metazoa</taxon>
        <taxon>Ecdysozoa</taxon>
        <taxon>Arthropoda</taxon>
        <taxon>Crustacea</taxon>
        <taxon>Multicrustacea</taxon>
        <taxon>Malacostraca</taxon>
        <taxon>Eumalacostraca</taxon>
        <taxon>Eucarida</taxon>
        <taxon>Decapoda</taxon>
        <taxon>Pleocyemata</taxon>
        <taxon>Brachyura</taxon>
        <taxon>Eubrachyura</taxon>
        <taxon>Majoidea</taxon>
        <taxon>Majidae</taxon>
        <taxon>Chionoecetes</taxon>
    </lineage>
</organism>
<comment type="caution">
    <text evidence="2">The sequence shown here is derived from an EMBL/GenBank/DDBJ whole genome shotgun (WGS) entry which is preliminary data.</text>
</comment>
<name>A0A8J8WF30_CHIOP</name>
<dbReference type="EMBL" id="JACEEZ010025545">
    <property type="protein sequence ID" value="KAG0699834.1"/>
    <property type="molecule type" value="Genomic_DNA"/>
</dbReference>
<feature type="compositionally biased region" description="Polar residues" evidence="1">
    <location>
        <begin position="238"/>
        <end position="254"/>
    </location>
</feature>
<feature type="compositionally biased region" description="Polar residues" evidence="1">
    <location>
        <begin position="50"/>
        <end position="69"/>
    </location>
</feature>
<dbReference type="Proteomes" id="UP000770661">
    <property type="component" value="Unassembled WGS sequence"/>
</dbReference>
<evidence type="ECO:0000313" key="3">
    <source>
        <dbReference type="Proteomes" id="UP000770661"/>
    </source>
</evidence>
<feature type="region of interest" description="Disordered" evidence="1">
    <location>
        <begin position="227"/>
        <end position="292"/>
    </location>
</feature>
<evidence type="ECO:0000256" key="1">
    <source>
        <dbReference type="SAM" id="MobiDB-lite"/>
    </source>
</evidence>
<reference evidence="2" key="1">
    <citation type="submission" date="2020-07" db="EMBL/GenBank/DDBJ databases">
        <title>The High-quality genome of the commercially important snow crab, Chionoecetes opilio.</title>
        <authorList>
            <person name="Jeong J.-H."/>
            <person name="Ryu S."/>
        </authorList>
    </citation>
    <scope>NUCLEOTIDE SEQUENCE</scope>
    <source>
        <strain evidence="2">MADBK_172401_WGS</strain>
        <tissue evidence="2">Digestive gland</tissue>
    </source>
</reference>